<accession>A0A5Q0M3X3</accession>
<dbReference type="RefSeq" id="WP_153282230.1">
    <property type="nucleotide sequence ID" value="NZ_CP045644.1"/>
</dbReference>
<name>A0A5Q0M3X3_VARPD</name>
<evidence type="ECO:0000313" key="1">
    <source>
        <dbReference type="EMBL" id="QFZ83517.1"/>
    </source>
</evidence>
<organism evidence="1 2">
    <name type="scientific">Variovorax paradoxus</name>
    <dbReference type="NCBI Taxonomy" id="34073"/>
    <lineage>
        <taxon>Bacteria</taxon>
        <taxon>Pseudomonadati</taxon>
        <taxon>Pseudomonadota</taxon>
        <taxon>Betaproteobacteria</taxon>
        <taxon>Burkholderiales</taxon>
        <taxon>Comamonadaceae</taxon>
        <taxon>Variovorax</taxon>
    </lineage>
</organism>
<dbReference type="Proteomes" id="UP000326780">
    <property type="component" value="Chromosome"/>
</dbReference>
<gene>
    <name evidence="1" type="ORF">GFK26_12480</name>
</gene>
<proteinExistence type="predicted"/>
<evidence type="ECO:0008006" key="3">
    <source>
        <dbReference type="Google" id="ProtNLM"/>
    </source>
</evidence>
<evidence type="ECO:0000313" key="2">
    <source>
        <dbReference type="Proteomes" id="UP000326780"/>
    </source>
</evidence>
<dbReference type="AlphaFoldDB" id="A0A5Q0M3X3"/>
<protein>
    <recommendedName>
        <fullName evidence="3">TonB C-terminal domain-containing protein</fullName>
    </recommendedName>
</protein>
<reference evidence="1 2" key="1">
    <citation type="submission" date="2019-10" db="EMBL/GenBank/DDBJ databases">
        <title>Complete genome sequence of Variovorax paradoxus 5C-2.</title>
        <authorList>
            <person name="Gogoleva N.E."/>
            <person name="Balkin A.S."/>
        </authorList>
    </citation>
    <scope>NUCLEOTIDE SEQUENCE [LARGE SCALE GENOMIC DNA]</scope>
    <source>
        <strain evidence="1 2">5C-2</strain>
    </source>
</reference>
<sequence length="137" mass="14630">MDMYHRYRELGAASGFTVLPEHPARLAKGCPPEVPGVAPGQYVFNTLEVERSARAVSLSTNLNGIGVRDSIVARFVVGTDGQVDPVTVQFPYPPVAPVLDTAIRDQLAVARFEPAVHAGGCAVPQSIELRFTSIASK</sequence>
<dbReference type="EMBL" id="CP045644">
    <property type="protein sequence ID" value="QFZ83517.1"/>
    <property type="molecule type" value="Genomic_DNA"/>
</dbReference>